<feature type="transmembrane region" description="Helical" evidence="5">
    <location>
        <begin position="63"/>
        <end position="90"/>
    </location>
</feature>
<evidence type="ECO:0000256" key="5">
    <source>
        <dbReference type="SAM" id="Phobius"/>
    </source>
</evidence>
<evidence type="ECO:0000313" key="6">
    <source>
        <dbReference type="EMBL" id="PIU41489.1"/>
    </source>
</evidence>
<gene>
    <name evidence="6" type="ORF">COS99_05125</name>
</gene>
<name>A0A2J0KUN5_9BACT</name>
<evidence type="ECO:0000256" key="2">
    <source>
        <dbReference type="ARBA" id="ARBA00022692"/>
    </source>
</evidence>
<proteinExistence type="predicted"/>
<dbReference type="Pfam" id="PF00420">
    <property type="entry name" value="Oxidored_q2"/>
    <property type="match status" value="1"/>
</dbReference>
<sequence>MSPDTWHILSVFVAFVAVLFVCGIYSILVTRNLLRTVIGIEILIKGVTLLLIVVGYITNQTGLTQSLVITIIVIEVVVMVIAGGIALSMFRNIDSIDTRNLTKLKG</sequence>
<feature type="transmembrane region" description="Helical" evidence="5">
    <location>
        <begin position="6"/>
        <end position="29"/>
    </location>
</feature>
<evidence type="ECO:0000313" key="7">
    <source>
        <dbReference type="Proteomes" id="UP000230052"/>
    </source>
</evidence>
<comment type="caution">
    <text evidence="6">The sequence shown here is derived from an EMBL/GenBank/DDBJ whole genome shotgun (WGS) entry which is preliminary data.</text>
</comment>
<organism evidence="6 7">
    <name type="scientific">Candidatus Aquitaenariimonas noxiae</name>
    <dbReference type="NCBI Taxonomy" id="1974741"/>
    <lineage>
        <taxon>Bacteria</taxon>
        <taxon>Pseudomonadati</taxon>
        <taxon>Candidatus Omnitrophota</taxon>
        <taxon>Candidatus Aquitaenariimonas</taxon>
    </lineage>
</organism>
<evidence type="ECO:0008006" key="8">
    <source>
        <dbReference type="Google" id="ProtNLM"/>
    </source>
</evidence>
<accession>A0A2J0KUN5</accession>
<dbReference type="InterPro" id="IPR039428">
    <property type="entry name" value="NUOK/Mnh_C1-like"/>
</dbReference>
<reference evidence="6 7" key="1">
    <citation type="submission" date="2017-09" db="EMBL/GenBank/DDBJ databases">
        <title>Depth-based differentiation of microbial function through sediment-hosted aquifers and enrichment of novel symbionts in the deep terrestrial subsurface.</title>
        <authorList>
            <person name="Probst A.J."/>
            <person name="Ladd B."/>
            <person name="Jarett J.K."/>
            <person name="Geller-Mcgrath D.E."/>
            <person name="Sieber C.M."/>
            <person name="Emerson J.B."/>
            <person name="Anantharaman K."/>
            <person name="Thomas B.C."/>
            <person name="Malmstrom R."/>
            <person name="Stieglmeier M."/>
            <person name="Klingl A."/>
            <person name="Woyke T."/>
            <person name="Ryan C.M."/>
            <person name="Banfield J.F."/>
        </authorList>
    </citation>
    <scope>NUCLEOTIDE SEQUENCE [LARGE SCALE GENOMIC DNA]</scope>
    <source>
        <strain evidence="6">CG07_land_8_20_14_0_80_42_15</strain>
    </source>
</reference>
<evidence type="ECO:0000256" key="1">
    <source>
        <dbReference type="ARBA" id="ARBA00004141"/>
    </source>
</evidence>
<keyword evidence="4 5" id="KW-0472">Membrane</keyword>
<dbReference type="EMBL" id="PEWV01000053">
    <property type="protein sequence ID" value="PIU41489.1"/>
    <property type="molecule type" value="Genomic_DNA"/>
</dbReference>
<dbReference type="Proteomes" id="UP000230052">
    <property type="component" value="Unassembled WGS sequence"/>
</dbReference>
<dbReference type="GO" id="GO:0016020">
    <property type="term" value="C:membrane"/>
    <property type="evidence" value="ECO:0007669"/>
    <property type="project" value="UniProtKB-SubCell"/>
</dbReference>
<comment type="subcellular location">
    <subcellularLocation>
        <location evidence="1">Membrane</location>
        <topology evidence="1">Multi-pass membrane protein</topology>
    </subcellularLocation>
</comment>
<feature type="transmembrane region" description="Helical" evidence="5">
    <location>
        <begin position="36"/>
        <end position="57"/>
    </location>
</feature>
<dbReference type="Gene3D" id="1.10.287.3510">
    <property type="match status" value="1"/>
</dbReference>
<protein>
    <recommendedName>
        <fullName evidence="8">NADH-quinone oxidoreductase subunit K</fullName>
    </recommendedName>
</protein>
<evidence type="ECO:0000256" key="3">
    <source>
        <dbReference type="ARBA" id="ARBA00022989"/>
    </source>
</evidence>
<dbReference type="AlphaFoldDB" id="A0A2J0KUN5"/>
<keyword evidence="2 5" id="KW-0812">Transmembrane</keyword>
<evidence type="ECO:0000256" key="4">
    <source>
        <dbReference type="ARBA" id="ARBA00023136"/>
    </source>
</evidence>
<keyword evidence="3 5" id="KW-1133">Transmembrane helix</keyword>